<evidence type="ECO:0008006" key="3">
    <source>
        <dbReference type="Google" id="ProtNLM"/>
    </source>
</evidence>
<protein>
    <recommendedName>
        <fullName evidence="3">Ig-like domain-containing protein</fullName>
    </recommendedName>
</protein>
<organism evidence="1 2">
    <name type="scientific">Tenacibaculum holothuriorum</name>
    <dbReference type="NCBI Taxonomy" id="1635173"/>
    <lineage>
        <taxon>Bacteria</taxon>
        <taxon>Pseudomonadati</taxon>
        <taxon>Bacteroidota</taxon>
        <taxon>Flavobacteriia</taxon>
        <taxon>Flavobacteriales</taxon>
        <taxon>Flavobacteriaceae</taxon>
        <taxon>Tenacibaculum</taxon>
    </lineage>
</organism>
<reference evidence="1 2" key="1">
    <citation type="submission" date="2015-03" db="EMBL/GenBank/DDBJ databases">
        <title>Genome sequence of Tenacibaculum sp. S2-2, isolated from intestinal microbiota of sea cucumber, Apostichopus japonicas.</title>
        <authorList>
            <person name="Shao Z."/>
            <person name="Wang L."/>
            <person name="Li X."/>
        </authorList>
    </citation>
    <scope>NUCLEOTIDE SEQUENCE [LARGE SCALE GENOMIC DNA]</scope>
    <source>
        <strain evidence="1 2">S2-2</strain>
    </source>
</reference>
<evidence type="ECO:0000313" key="2">
    <source>
        <dbReference type="Proteomes" id="UP000194221"/>
    </source>
</evidence>
<dbReference type="EMBL" id="LAPZ01000007">
    <property type="protein sequence ID" value="OSY87839.1"/>
    <property type="molecule type" value="Genomic_DNA"/>
</dbReference>
<dbReference type="Pfam" id="PF13585">
    <property type="entry name" value="CHU_C"/>
    <property type="match status" value="1"/>
</dbReference>
<dbReference type="Proteomes" id="UP000194221">
    <property type="component" value="Unassembled WGS sequence"/>
</dbReference>
<gene>
    <name evidence="1" type="ORF">WH52_10475</name>
</gene>
<name>A0A1Y2PDN0_9FLAO</name>
<keyword evidence="2" id="KW-1185">Reference proteome</keyword>
<accession>A0A1Y2PDN0</accession>
<dbReference type="OrthoDB" id="678019at2"/>
<dbReference type="AlphaFoldDB" id="A0A1Y2PDN0"/>
<dbReference type="RefSeq" id="WP_086030900.1">
    <property type="nucleotide sequence ID" value="NZ_LAPZ01000007.1"/>
</dbReference>
<dbReference type="STRING" id="1635173.WH52_10475"/>
<comment type="caution">
    <text evidence="1">The sequence shown here is derived from an EMBL/GenBank/DDBJ whole genome shotgun (WGS) entry which is preliminary data.</text>
</comment>
<dbReference type="InParanoid" id="A0A1Y2PDN0"/>
<proteinExistence type="predicted"/>
<sequence>MIKISAKSVFLLGILMLTLSLNSFSQVLTKPTLKFTNACNNASTPNFGVDILYHTAAFNTDNVFHLELSDADGNFADPATSLLTIVNENNTFSFSRNFELPVGTFGRGYKIRVRATSPAMISPESDVFEAYQGMLSSSEVKINNGDREAVICGNTSTTLTLNITTDGVYNWTRDGNSFTTTSSPQVEVTQPGLYNVQIDYGACGGVFAEAGIIVKRVSNTEATIEGGSVIEICGNETHTFRADGGFVSGLTYKWFKDNTEVFSSTTTHEYTTPNSNQFGMYKLRVEAGSCSSESAEVELKSKTGVDFTPAIKGDDKNVIIPGERLTLELEDLPSTLTNVSIRWYRNNTATGVTGNSSNIADPGVYYAEVTEGSGSCVTTKKSNEVTIVLAKEFLVEIEKDSNSNYEECKLDKVKLVISNLKALGTDDEEYTLAADRVTQLNTDNVLRYRWFKDTTEVNNAINNNYEVPSYLENGVYYLEVRADLGVKGDSDNQDVKLTIFPEVTSNQTSNSLCPNGTITYTITDIVAGFTYEWRDKDNNPITLADPKVLEVTEVGTYTLHFSGFGCQNNMEPIEVIPFDDSAVQVSPSEKIVVPAGQTVTATASGANSYEWYDDSGALLSTNSTLEVNNLGFYTLVAKVDNCEVRKTIEAVEEDGKIVVPNIVTPNQDGINDTWLIPNRYAFQPTVTISIYNSSGREVFNTNDYQNNWPQEDLGNQKVFYYRIQRDEKVVKAGTISILD</sequence>
<evidence type="ECO:0000313" key="1">
    <source>
        <dbReference type="EMBL" id="OSY87839.1"/>
    </source>
</evidence>